<name>A0A8X6W5R2_TRICX</name>
<gene>
    <name evidence="1" type="ORF">TNCV_3441421</name>
</gene>
<dbReference type="Proteomes" id="UP000887159">
    <property type="component" value="Unassembled WGS sequence"/>
</dbReference>
<protein>
    <submittedName>
        <fullName evidence="1">Uncharacterized protein</fullName>
    </submittedName>
</protein>
<reference evidence="1" key="1">
    <citation type="submission" date="2020-08" db="EMBL/GenBank/DDBJ databases">
        <title>Multicomponent nature underlies the extraordinary mechanical properties of spider dragline silk.</title>
        <authorList>
            <person name="Kono N."/>
            <person name="Nakamura H."/>
            <person name="Mori M."/>
            <person name="Yoshida Y."/>
            <person name="Ohtoshi R."/>
            <person name="Malay A.D."/>
            <person name="Moran D.A.P."/>
            <person name="Tomita M."/>
            <person name="Numata K."/>
            <person name="Arakawa K."/>
        </authorList>
    </citation>
    <scope>NUCLEOTIDE SEQUENCE</scope>
</reference>
<proteinExistence type="predicted"/>
<organism evidence="1 2">
    <name type="scientific">Trichonephila clavipes</name>
    <name type="common">Golden silk orbweaver</name>
    <name type="synonym">Nephila clavipes</name>
    <dbReference type="NCBI Taxonomy" id="2585209"/>
    <lineage>
        <taxon>Eukaryota</taxon>
        <taxon>Metazoa</taxon>
        <taxon>Ecdysozoa</taxon>
        <taxon>Arthropoda</taxon>
        <taxon>Chelicerata</taxon>
        <taxon>Arachnida</taxon>
        <taxon>Araneae</taxon>
        <taxon>Araneomorphae</taxon>
        <taxon>Entelegynae</taxon>
        <taxon>Araneoidea</taxon>
        <taxon>Nephilidae</taxon>
        <taxon>Trichonephila</taxon>
    </lineage>
</organism>
<accession>A0A8X6W5R2</accession>
<sequence>MKGGKIKQYPKNVLKSADLTIFEHGQSYEGIGILLFRKYLLFNYIYIYIRKKVSKSTLQTSFICQGFRP</sequence>
<evidence type="ECO:0000313" key="1">
    <source>
        <dbReference type="EMBL" id="GFY28775.1"/>
    </source>
</evidence>
<dbReference type="AlphaFoldDB" id="A0A8X6W5R2"/>
<comment type="caution">
    <text evidence="1">The sequence shown here is derived from an EMBL/GenBank/DDBJ whole genome shotgun (WGS) entry which is preliminary data.</text>
</comment>
<dbReference type="EMBL" id="BMAU01021386">
    <property type="protein sequence ID" value="GFY28775.1"/>
    <property type="molecule type" value="Genomic_DNA"/>
</dbReference>
<evidence type="ECO:0000313" key="2">
    <source>
        <dbReference type="Proteomes" id="UP000887159"/>
    </source>
</evidence>
<keyword evidence="2" id="KW-1185">Reference proteome</keyword>